<feature type="compositionally biased region" description="Gly residues" evidence="1">
    <location>
        <begin position="173"/>
        <end position="185"/>
    </location>
</feature>
<comment type="caution">
    <text evidence="2">The sequence shown here is derived from an EMBL/GenBank/DDBJ whole genome shotgun (WGS) entry which is preliminary data.</text>
</comment>
<sequence>MELIGRCSSELMEDEIRTLDTAPGGTGNPIVSVFARSMQQWRKVSGKAHATEGSLEGGKETPSARAVEMPSKPPVAAAEDCAHADSEKLWFTHSGGTSSSRTLIYTKSGTHYTGWSHRCRQSRRDQKLWFSHFGNTSSSRTLIHTKRTMPRRTVWNHYRGWNQRCRQRRRGRLGGGGGGRRGPSGKGKRTGTRKREESLGKIKF</sequence>
<feature type="region of interest" description="Disordered" evidence="1">
    <location>
        <begin position="45"/>
        <end position="66"/>
    </location>
</feature>
<name>A0A9Q0JYT0_9MAGN</name>
<proteinExistence type="predicted"/>
<evidence type="ECO:0000256" key="1">
    <source>
        <dbReference type="SAM" id="MobiDB-lite"/>
    </source>
</evidence>
<dbReference type="EMBL" id="JAMYWD010000011">
    <property type="protein sequence ID" value="KAJ4955625.1"/>
    <property type="molecule type" value="Genomic_DNA"/>
</dbReference>
<keyword evidence="3" id="KW-1185">Reference proteome</keyword>
<feature type="region of interest" description="Disordered" evidence="1">
    <location>
        <begin position="166"/>
        <end position="204"/>
    </location>
</feature>
<dbReference type="Proteomes" id="UP001141806">
    <property type="component" value="Unassembled WGS sequence"/>
</dbReference>
<dbReference type="AlphaFoldDB" id="A0A9Q0JYT0"/>
<organism evidence="2 3">
    <name type="scientific">Protea cynaroides</name>
    <dbReference type="NCBI Taxonomy" id="273540"/>
    <lineage>
        <taxon>Eukaryota</taxon>
        <taxon>Viridiplantae</taxon>
        <taxon>Streptophyta</taxon>
        <taxon>Embryophyta</taxon>
        <taxon>Tracheophyta</taxon>
        <taxon>Spermatophyta</taxon>
        <taxon>Magnoliopsida</taxon>
        <taxon>Proteales</taxon>
        <taxon>Proteaceae</taxon>
        <taxon>Protea</taxon>
    </lineage>
</organism>
<accession>A0A9Q0JYT0</accession>
<protein>
    <submittedName>
        <fullName evidence="2">Uncharacterized protein</fullName>
    </submittedName>
</protein>
<reference evidence="2" key="1">
    <citation type="journal article" date="2023" name="Plant J.">
        <title>The genome of the king protea, Protea cynaroides.</title>
        <authorList>
            <person name="Chang J."/>
            <person name="Duong T.A."/>
            <person name="Schoeman C."/>
            <person name="Ma X."/>
            <person name="Roodt D."/>
            <person name="Barker N."/>
            <person name="Li Z."/>
            <person name="Van de Peer Y."/>
            <person name="Mizrachi E."/>
        </authorList>
    </citation>
    <scope>NUCLEOTIDE SEQUENCE</scope>
    <source>
        <tissue evidence="2">Young leaves</tissue>
    </source>
</reference>
<feature type="compositionally biased region" description="Basic and acidic residues" evidence="1">
    <location>
        <begin position="193"/>
        <end position="204"/>
    </location>
</feature>
<evidence type="ECO:0000313" key="2">
    <source>
        <dbReference type="EMBL" id="KAJ4955625.1"/>
    </source>
</evidence>
<evidence type="ECO:0000313" key="3">
    <source>
        <dbReference type="Proteomes" id="UP001141806"/>
    </source>
</evidence>
<gene>
    <name evidence="2" type="ORF">NE237_012408</name>
</gene>